<organism evidence="2">
    <name type="scientific">Triticum aestivum</name>
    <name type="common">Wheat</name>
    <dbReference type="NCBI Taxonomy" id="4565"/>
    <lineage>
        <taxon>Eukaryota</taxon>
        <taxon>Viridiplantae</taxon>
        <taxon>Streptophyta</taxon>
        <taxon>Embryophyta</taxon>
        <taxon>Tracheophyta</taxon>
        <taxon>Spermatophyta</taxon>
        <taxon>Magnoliopsida</taxon>
        <taxon>Liliopsida</taxon>
        <taxon>Poales</taxon>
        <taxon>Poaceae</taxon>
        <taxon>BOP clade</taxon>
        <taxon>Pooideae</taxon>
        <taxon>Triticodae</taxon>
        <taxon>Triticeae</taxon>
        <taxon>Triticinae</taxon>
        <taxon>Triticum</taxon>
    </lineage>
</organism>
<feature type="compositionally biased region" description="Polar residues" evidence="1">
    <location>
        <begin position="7"/>
        <end position="26"/>
    </location>
</feature>
<gene>
    <name evidence="2" type="primary">LOC123111088</name>
</gene>
<dbReference type="Proteomes" id="UP000019116">
    <property type="component" value="Chromosome 5B"/>
</dbReference>
<protein>
    <submittedName>
        <fullName evidence="2">Uncharacterized protein</fullName>
    </submittedName>
</protein>
<dbReference type="GeneID" id="123111088"/>
<keyword evidence="3" id="KW-1185">Reference proteome</keyword>
<dbReference type="Gramene" id="TraesCLE_scaffold_052264_01G000200.1">
    <property type="protein sequence ID" value="TraesCLE_scaffold_052264_01G000200.1"/>
    <property type="gene ID" value="TraesCLE_scaffold_052264_01G000200"/>
</dbReference>
<dbReference type="Gramene" id="TraesRN5B0100311900.1">
    <property type="protein sequence ID" value="TraesRN5B0100311900.1"/>
    <property type="gene ID" value="TraesRN5B0100311900"/>
</dbReference>
<evidence type="ECO:0000256" key="1">
    <source>
        <dbReference type="SAM" id="MobiDB-lite"/>
    </source>
</evidence>
<dbReference type="Gramene" id="TraesCAD_scaffold_000578_01G000200.1">
    <property type="protein sequence ID" value="TraesCAD_scaffold_000578_01G000200.1"/>
    <property type="gene ID" value="TraesCAD_scaffold_000578_01G000200"/>
</dbReference>
<dbReference type="Gramene" id="TraesARI7B03G04165270.1">
    <property type="protein sequence ID" value="TraesARI7B03G04165270.1"/>
    <property type="gene ID" value="TraesARI7B03G04165270"/>
</dbReference>
<dbReference type="Gramene" id="TraesLDM5B03G02848230.1">
    <property type="protein sequence ID" value="TraesLDM5B03G02848230.1"/>
    <property type="gene ID" value="TraesLDM5B03G02848230"/>
</dbReference>
<dbReference type="Gramene" id="TraesCS5B03G0334400.1">
    <property type="protein sequence ID" value="TraesCS5B03G0334400.1.CDS"/>
    <property type="gene ID" value="TraesCS5B03G0334400"/>
</dbReference>
<reference evidence="2" key="1">
    <citation type="submission" date="2018-08" db="EMBL/GenBank/DDBJ databases">
        <authorList>
            <person name="Rossello M."/>
        </authorList>
    </citation>
    <scope>NUCLEOTIDE SEQUENCE [LARGE SCALE GENOMIC DNA]</scope>
    <source>
        <strain evidence="2">cv. Chinese Spring</strain>
    </source>
</reference>
<dbReference type="Gramene" id="TraesNOR5B03G02878630.1">
    <property type="protein sequence ID" value="TraesNOR5B03G02878630.1"/>
    <property type="gene ID" value="TraesNOR5B03G02878630"/>
</dbReference>
<evidence type="ECO:0000313" key="3">
    <source>
        <dbReference type="Proteomes" id="UP000019116"/>
    </source>
</evidence>
<dbReference type="Gramene" id="TraesLAC5B03G02799990.1">
    <property type="protein sequence ID" value="TraesLAC5B03G02799990.1"/>
    <property type="gene ID" value="TraesLAC5B03G02799990"/>
</dbReference>
<sequence length="169" mass="18985">MKLARTTPISFPQSPQLASGMQSTPASGGALRMQRWMETRLTHTMMLVRFVANSNDMPPEDISDATVRKEEDAEGMFVSNSNGSSWTRRTRIGKAAYEREINPSRFLLSRFQYMLILRKKTGDDPTWIPGGSSETCLETLDEGSKVYFASRIFALLEGSRSSEVLFTET</sequence>
<evidence type="ECO:0000313" key="2">
    <source>
        <dbReference type="EnsemblPlants" id="TraesCS5B02G121800.1"/>
    </source>
</evidence>
<dbReference type="Gramene" id="TraesROB_scaffold_008940_01G000100.1">
    <property type="protein sequence ID" value="TraesROB_scaffold_008940_01G000100.1"/>
    <property type="gene ID" value="TraesROB_scaffold_008940_01G000100"/>
</dbReference>
<feature type="region of interest" description="Disordered" evidence="1">
    <location>
        <begin position="1"/>
        <end position="30"/>
    </location>
</feature>
<dbReference type="Gramene" id="TraesJUL5B03G02866100.1">
    <property type="protein sequence ID" value="TraesJUL5B03G02866100.1"/>
    <property type="gene ID" value="TraesJUL5B03G02866100"/>
</dbReference>
<dbReference type="Gramene" id="TraesWEE_scaffold_054887_01G000200.1">
    <property type="protein sequence ID" value="TraesWEE_scaffold_054887_01G000200.1"/>
    <property type="gene ID" value="TraesWEE_scaffold_054887_01G000200"/>
</dbReference>
<dbReference type="PaxDb" id="4565-Traes_5BL_3CAE7F318.1"/>
<accession>A0A3B6LIU2</accession>
<dbReference type="RefSeq" id="XP_044387706.1">
    <property type="nucleotide sequence ID" value="XM_044531771.1"/>
</dbReference>
<dbReference type="EnsemblPlants" id="TraesCS5B02G121800.1">
    <property type="protein sequence ID" value="TraesCS5B02G121800.1"/>
    <property type="gene ID" value="TraesCS5B02G121800"/>
</dbReference>
<dbReference type="AlphaFoldDB" id="A0A3B6LIU2"/>
<reference evidence="2" key="2">
    <citation type="submission" date="2018-10" db="UniProtKB">
        <authorList>
            <consortium name="EnsemblPlants"/>
        </authorList>
    </citation>
    <scope>IDENTIFICATION</scope>
</reference>
<name>A0A3B6LIU2_WHEAT</name>
<dbReference type="Gramene" id="TraesCS5B02G121800.1">
    <property type="protein sequence ID" value="TraesCS5B02G121800.1"/>
    <property type="gene ID" value="TraesCS5B02G121800"/>
</dbReference>
<proteinExistence type="predicted"/>